<organism evidence="1 2">
    <name type="scientific">Aporhodopirellula rubra</name>
    <dbReference type="NCBI Taxonomy" id="980271"/>
    <lineage>
        <taxon>Bacteria</taxon>
        <taxon>Pseudomonadati</taxon>
        <taxon>Planctomycetota</taxon>
        <taxon>Planctomycetia</taxon>
        <taxon>Pirellulales</taxon>
        <taxon>Pirellulaceae</taxon>
        <taxon>Aporhodopirellula</taxon>
    </lineage>
</organism>
<gene>
    <name evidence="1" type="ORF">FHS27_003936</name>
</gene>
<protein>
    <submittedName>
        <fullName evidence="1">Uncharacterized protein</fullName>
    </submittedName>
</protein>
<dbReference type="AlphaFoldDB" id="A0A7W5E0S2"/>
<evidence type="ECO:0000313" key="2">
    <source>
        <dbReference type="Proteomes" id="UP000536179"/>
    </source>
</evidence>
<accession>A0A7W5E0S2</accession>
<comment type="caution">
    <text evidence="1">The sequence shown here is derived from an EMBL/GenBank/DDBJ whole genome shotgun (WGS) entry which is preliminary data.</text>
</comment>
<name>A0A7W5E0S2_9BACT</name>
<reference evidence="1 2" key="1">
    <citation type="submission" date="2020-08" db="EMBL/GenBank/DDBJ databases">
        <title>Genomic Encyclopedia of Type Strains, Phase III (KMG-III): the genomes of soil and plant-associated and newly described type strains.</title>
        <authorList>
            <person name="Whitman W."/>
        </authorList>
    </citation>
    <scope>NUCLEOTIDE SEQUENCE [LARGE SCALE GENOMIC DNA]</scope>
    <source>
        <strain evidence="1 2">CECT 8075</strain>
    </source>
</reference>
<dbReference type="EMBL" id="JACHXU010000014">
    <property type="protein sequence ID" value="MBB3208109.1"/>
    <property type="molecule type" value="Genomic_DNA"/>
</dbReference>
<dbReference type="Proteomes" id="UP000536179">
    <property type="component" value="Unassembled WGS sequence"/>
</dbReference>
<proteinExistence type="predicted"/>
<sequence>MGTHVFLDCDEMVPSRTTDSLGLIATTGTSHSD</sequence>
<evidence type="ECO:0000313" key="1">
    <source>
        <dbReference type="EMBL" id="MBB3208109.1"/>
    </source>
</evidence>
<keyword evidence="2" id="KW-1185">Reference proteome</keyword>